<dbReference type="Proteomes" id="UP000252585">
    <property type="component" value="Unassembled WGS sequence"/>
</dbReference>
<proteinExistence type="predicted"/>
<keyword evidence="1" id="KW-1133">Transmembrane helix</keyword>
<organism evidence="2 3">
    <name type="scientific">Saliterribacillus persicus</name>
    <dbReference type="NCBI Taxonomy" id="930114"/>
    <lineage>
        <taxon>Bacteria</taxon>
        <taxon>Bacillati</taxon>
        <taxon>Bacillota</taxon>
        <taxon>Bacilli</taxon>
        <taxon>Bacillales</taxon>
        <taxon>Bacillaceae</taxon>
        <taxon>Saliterribacillus</taxon>
    </lineage>
</organism>
<evidence type="ECO:0000313" key="3">
    <source>
        <dbReference type="Proteomes" id="UP000252585"/>
    </source>
</evidence>
<comment type="caution">
    <text evidence="2">The sequence shown here is derived from an EMBL/GenBank/DDBJ whole genome shotgun (WGS) entry which is preliminary data.</text>
</comment>
<dbReference type="RefSeq" id="WP_114353901.1">
    <property type="nucleotide sequence ID" value="NZ_QPJJ01000013.1"/>
</dbReference>
<feature type="transmembrane region" description="Helical" evidence="1">
    <location>
        <begin position="81"/>
        <end position="102"/>
    </location>
</feature>
<name>A0A368XEW5_9BACI</name>
<gene>
    <name evidence="2" type="ORF">DFR57_11338</name>
</gene>
<keyword evidence="1" id="KW-0472">Membrane</keyword>
<keyword evidence="1" id="KW-0812">Transmembrane</keyword>
<feature type="transmembrane region" description="Helical" evidence="1">
    <location>
        <begin position="28"/>
        <end position="46"/>
    </location>
</feature>
<accession>A0A368XEW5</accession>
<feature type="transmembrane region" description="Helical" evidence="1">
    <location>
        <begin position="51"/>
        <end position="75"/>
    </location>
</feature>
<dbReference type="AlphaFoldDB" id="A0A368XEW5"/>
<dbReference type="EMBL" id="QPJJ01000013">
    <property type="protein sequence ID" value="RCW64554.1"/>
    <property type="molecule type" value="Genomic_DNA"/>
</dbReference>
<keyword evidence="3" id="KW-1185">Reference proteome</keyword>
<evidence type="ECO:0000256" key="1">
    <source>
        <dbReference type="SAM" id="Phobius"/>
    </source>
</evidence>
<protein>
    <submittedName>
        <fullName evidence="2">Uncharacterized protein</fullName>
    </submittedName>
</protein>
<evidence type="ECO:0000313" key="2">
    <source>
        <dbReference type="EMBL" id="RCW64554.1"/>
    </source>
</evidence>
<reference evidence="2 3" key="1">
    <citation type="submission" date="2018-07" db="EMBL/GenBank/DDBJ databases">
        <title>Genomic Encyclopedia of Type Strains, Phase IV (KMG-IV): sequencing the most valuable type-strain genomes for metagenomic binning, comparative biology and taxonomic classification.</title>
        <authorList>
            <person name="Goeker M."/>
        </authorList>
    </citation>
    <scope>NUCLEOTIDE SEQUENCE [LARGE SCALE GENOMIC DNA]</scope>
    <source>
        <strain evidence="2 3">DSM 27696</strain>
    </source>
</reference>
<sequence>MRIYLVVLFLGFIIISYQQFTMANPVTSILGLIGAGMILLSLWGILKRKTLFLQIGILFFGIYTLYALSVMTWMIYSKEAVVSIVFILVLCGLNIVAILKMFRFKNEIN</sequence>